<evidence type="ECO:0000313" key="15">
    <source>
        <dbReference type="EMBL" id="KAF2835075.1"/>
    </source>
</evidence>
<evidence type="ECO:0000256" key="6">
    <source>
        <dbReference type="ARBA" id="ARBA00022840"/>
    </source>
</evidence>
<dbReference type="GO" id="GO:0017101">
    <property type="term" value="C:aminoacyl-tRNA synthetase multienzyme complex"/>
    <property type="evidence" value="ECO:0007669"/>
    <property type="project" value="TreeGrafter"/>
</dbReference>
<dbReference type="GO" id="GO:0005829">
    <property type="term" value="C:cytosol"/>
    <property type="evidence" value="ECO:0007669"/>
    <property type="project" value="TreeGrafter"/>
</dbReference>
<dbReference type="Pfam" id="PF19303">
    <property type="entry name" value="Anticodon_3"/>
    <property type="match status" value="1"/>
</dbReference>
<dbReference type="PRINTS" id="PR01041">
    <property type="entry name" value="TRNASYNTHMET"/>
</dbReference>
<dbReference type="EMBL" id="MU006112">
    <property type="protein sequence ID" value="KAF2835075.1"/>
    <property type="molecule type" value="Genomic_DNA"/>
</dbReference>
<dbReference type="InterPro" id="IPR014729">
    <property type="entry name" value="Rossmann-like_a/b/a_fold"/>
</dbReference>
<keyword evidence="5 11" id="KW-0547">Nucleotide-binding</keyword>
<keyword evidence="8 11" id="KW-0030">Aminoacyl-tRNA synthetase</keyword>
<gene>
    <name evidence="15" type="ORF">M501DRAFT_942894</name>
</gene>
<evidence type="ECO:0000256" key="2">
    <source>
        <dbReference type="ARBA" id="ARBA00005594"/>
    </source>
</evidence>
<dbReference type="InterPro" id="IPR029038">
    <property type="entry name" value="MetRS_Zn"/>
</dbReference>
<dbReference type="InterPro" id="IPR023458">
    <property type="entry name" value="Met-tRNA_ligase_1"/>
</dbReference>
<dbReference type="EC" id="6.1.1.10" evidence="3"/>
<dbReference type="GO" id="GO:0005524">
    <property type="term" value="F:ATP binding"/>
    <property type="evidence" value="ECO:0007669"/>
    <property type="project" value="UniProtKB-KW"/>
</dbReference>
<evidence type="ECO:0000259" key="13">
    <source>
        <dbReference type="Pfam" id="PF09334"/>
    </source>
</evidence>
<evidence type="ECO:0000256" key="7">
    <source>
        <dbReference type="ARBA" id="ARBA00022917"/>
    </source>
</evidence>
<dbReference type="SUPFAM" id="SSF52374">
    <property type="entry name" value="Nucleotidylyl transferase"/>
    <property type="match status" value="1"/>
</dbReference>
<evidence type="ECO:0000256" key="9">
    <source>
        <dbReference type="ARBA" id="ARBA00030904"/>
    </source>
</evidence>
<keyword evidence="4 11" id="KW-0436">Ligase</keyword>
<name>A0A9P4S3L0_9PEZI</name>
<evidence type="ECO:0000256" key="1">
    <source>
        <dbReference type="ARBA" id="ARBA00004496"/>
    </source>
</evidence>
<comment type="catalytic activity">
    <reaction evidence="10">
        <text>tRNA(Met) + L-methionine + ATP = L-methionyl-tRNA(Met) + AMP + diphosphate</text>
        <dbReference type="Rhea" id="RHEA:13481"/>
        <dbReference type="Rhea" id="RHEA-COMP:9667"/>
        <dbReference type="Rhea" id="RHEA-COMP:9698"/>
        <dbReference type="ChEBI" id="CHEBI:30616"/>
        <dbReference type="ChEBI" id="CHEBI:33019"/>
        <dbReference type="ChEBI" id="CHEBI:57844"/>
        <dbReference type="ChEBI" id="CHEBI:78442"/>
        <dbReference type="ChEBI" id="CHEBI:78530"/>
        <dbReference type="ChEBI" id="CHEBI:456215"/>
        <dbReference type="EC" id="6.1.1.10"/>
    </reaction>
</comment>
<dbReference type="CDD" id="cd00814">
    <property type="entry name" value="MetRS_core"/>
    <property type="match status" value="1"/>
</dbReference>
<dbReference type="PROSITE" id="PS00178">
    <property type="entry name" value="AA_TRNA_LIGASE_I"/>
    <property type="match status" value="1"/>
</dbReference>
<feature type="domain" description="Methionyl-tRNA synthetase anticodon-binding" evidence="14">
    <location>
        <begin position="457"/>
        <end position="603"/>
    </location>
</feature>
<evidence type="ECO:0000256" key="11">
    <source>
        <dbReference type="RuleBase" id="RU363039"/>
    </source>
</evidence>
<keyword evidence="7 11" id="KW-0648">Protein biosynthesis</keyword>
<dbReference type="Gene3D" id="3.40.50.620">
    <property type="entry name" value="HUPs"/>
    <property type="match status" value="1"/>
</dbReference>
<sequence length="680" mass="76206">MSRCRPAQYPPPYKSALLTLRKLPYVNNFPHLGNVIGSVLSADVFSRYCKGRGYNSIFVCGSDEYGTASETKALEEGLPVEELCLKYHNLHAEVYKWFEINFSIFGRTPTREQTEIAQDMFQKLWDNGYLEARENLQPYCADPKHQSFLADRFVEGECSICHDPGARGDQCDKCGNLLDPFEPEQTSSNADDDEAAATGYLINPRCKIDNTRPEKRPTTHMYLLLDKLSEPLIDWFKKTSKEHQWSNNCIQITQSWITKGLKPRGITRDLRWGTPIPDQFTEFKNKVMYVWFDACIGYSSITANLTPEWEKWWKNPSHVQLIQFMGKDNVQFHSIIYPATQIGTGDAWTKVHRMSTTEYLNYENAKFSKSKGVGVFGHNAKDTGVAPSVWRYYLLSHRPETNDSEFKWSDFIEANNNDLLKNLGNGVNRVLKFTAVKYASLVPDWTTYTAYPDLVAHVDEVNTLLQTYLAHLEDCRLRQGLTDAMHISASLNKLLQDSKLGNALFDAEPAKCAAVVGLALNQIFLLASVIEPYMPGTAGTALSDSGLATGILQQLGLDPVTRIPDIWTPGEVRPGHRIGTPAYLFTQIKPAMEEVWREMYGGEEVKKQKALAAEKARAKKVAKERERARKAARKAAAGGVGVEGTAAGEMGVEAMEKQQEADPAIEGVTEALGKADVRTS</sequence>
<accession>A0A9P4S3L0</accession>
<evidence type="ECO:0000256" key="8">
    <source>
        <dbReference type="ARBA" id="ARBA00023146"/>
    </source>
</evidence>
<dbReference type="PANTHER" id="PTHR45765">
    <property type="entry name" value="METHIONINE--TRNA LIGASE"/>
    <property type="match status" value="1"/>
</dbReference>
<dbReference type="InterPro" id="IPR009080">
    <property type="entry name" value="tRNAsynth_Ia_anticodon-bd"/>
</dbReference>
<evidence type="ECO:0000256" key="3">
    <source>
        <dbReference type="ARBA" id="ARBA00012838"/>
    </source>
</evidence>
<dbReference type="GO" id="GO:0006431">
    <property type="term" value="P:methionyl-tRNA aminoacylation"/>
    <property type="evidence" value="ECO:0007669"/>
    <property type="project" value="InterPro"/>
</dbReference>
<organism evidence="15 16">
    <name type="scientific">Patellaria atrata CBS 101060</name>
    <dbReference type="NCBI Taxonomy" id="1346257"/>
    <lineage>
        <taxon>Eukaryota</taxon>
        <taxon>Fungi</taxon>
        <taxon>Dikarya</taxon>
        <taxon>Ascomycota</taxon>
        <taxon>Pezizomycotina</taxon>
        <taxon>Dothideomycetes</taxon>
        <taxon>Dothideomycetes incertae sedis</taxon>
        <taxon>Patellariales</taxon>
        <taxon>Patellariaceae</taxon>
        <taxon>Patellaria</taxon>
    </lineage>
</organism>
<evidence type="ECO:0000313" key="16">
    <source>
        <dbReference type="Proteomes" id="UP000799429"/>
    </source>
</evidence>
<dbReference type="AlphaFoldDB" id="A0A9P4S3L0"/>
<keyword evidence="16" id="KW-1185">Reference proteome</keyword>
<feature type="domain" description="Methionyl/Leucyl tRNA synthetase" evidence="13">
    <location>
        <begin position="23"/>
        <end position="431"/>
    </location>
</feature>
<dbReference type="InterPro" id="IPR014758">
    <property type="entry name" value="Met-tRNA_synth"/>
</dbReference>
<evidence type="ECO:0000256" key="4">
    <source>
        <dbReference type="ARBA" id="ARBA00022598"/>
    </source>
</evidence>
<dbReference type="SUPFAM" id="SSF47323">
    <property type="entry name" value="Anticodon-binding domain of a subclass of class I aminoacyl-tRNA synthetases"/>
    <property type="match status" value="1"/>
</dbReference>
<evidence type="ECO:0000256" key="5">
    <source>
        <dbReference type="ARBA" id="ARBA00022741"/>
    </source>
</evidence>
<dbReference type="InterPro" id="IPR041872">
    <property type="entry name" value="Anticodon_Met"/>
</dbReference>
<comment type="subcellular location">
    <subcellularLocation>
        <location evidence="1">Cytoplasm</location>
    </subcellularLocation>
</comment>
<dbReference type="OrthoDB" id="5844513at2759"/>
<keyword evidence="6 11" id="KW-0067">ATP-binding</keyword>
<dbReference type="PANTHER" id="PTHR45765:SF1">
    <property type="entry name" value="METHIONINE--TRNA LIGASE, CYTOPLASMIC"/>
    <property type="match status" value="1"/>
</dbReference>
<protein>
    <recommendedName>
        <fullName evidence="3">methionine--tRNA ligase</fullName>
        <ecNumber evidence="3">6.1.1.10</ecNumber>
    </recommendedName>
    <alternativeName>
        <fullName evidence="9">Methionyl-tRNA synthetase</fullName>
    </alternativeName>
</protein>
<dbReference type="Gene3D" id="2.20.28.20">
    <property type="entry name" value="Methionyl-tRNA synthetase, Zn-domain"/>
    <property type="match status" value="1"/>
</dbReference>
<dbReference type="SUPFAM" id="SSF57770">
    <property type="entry name" value="Methionyl-tRNA synthetase (MetRS), Zn-domain"/>
    <property type="match status" value="1"/>
</dbReference>
<dbReference type="GO" id="GO:0004825">
    <property type="term" value="F:methionine-tRNA ligase activity"/>
    <property type="evidence" value="ECO:0007669"/>
    <property type="project" value="UniProtKB-EC"/>
</dbReference>
<dbReference type="InterPro" id="IPR015413">
    <property type="entry name" value="Methionyl/Leucyl_tRNA_Synth"/>
</dbReference>
<dbReference type="InterPro" id="IPR033911">
    <property type="entry name" value="MetRS_core"/>
</dbReference>
<dbReference type="NCBIfam" id="TIGR00398">
    <property type="entry name" value="metG"/>
    <property type="match status" value="1"/>
</dbReference>
<dbReference type="Pfam" id="PF09334">
    <property type="entry name" value="tRNA-synt_1g"/>
    <property type="match status" value="1"/>
</dbReference>
<evidence type="ECO:0000256" key="10">
    <source>
        <dbReference type="ARBA" id="ARBA00047364"/>
    </source>
</evidence>
<comment type="caution">
    <text evidence="15">The sequence shown here is derived from an EMBL/GenBank/DDBJ whole genome shotgun (WGS) entry which is preliminary data.</text>
</comment>
<evidence type="ECO:0000259" key="14">
    <source>
        <dbReference type="Pfam" id="PF19303"/>
    </source>
</evidence>
<feature type="region of interest" description="Disordered" evidence="12">
    <location>
        <begin position="655"/>
        <end position="680"/>
    </location>
</feature>
<proteinExistence type="inferred from homology"/>
<dbReference type="InterPro" id="IPR001412">
    <property type="entry name" value="aa-tRNA-synth_I_CS"/>
</dbReference>
<evidence type="ECO:0000256" key="12">
    <source>
        <dbReference type="SAM" id="MobiDB-lite"/>
    </source>
</evidence>
<comment type="similarity">
    <text evidence="2 11">Belongs to the class-I aminoacyl-tRNA synthetase family.</text>
</comment>
<dbReference type="Gene3D" id="1.10.730.10">
    <property type="entry name" value="Isoleucyl-tRNA Synthetase, Domain 1"/>
    <property type="match status" value="1"/>
</dbReference>
<reference evidence="15" key="1">
    <citation type="journal article" date="2020" name="Stud. Mycol.">
        <title>101 Dothideomycetes genomes: a test case for predicting lifestyles and emergence of pathogens.</title>
        <authorList>
            <person name="Haridas S."/>
            <person name="Albert R."/>
            <person name="Binder M."/>
            <person name="Bloem J."/>
            <person name="Labutti K."/>
            <person name="Salamov A."/>
            <person name="Andreopoulos B."/>
            <person name="Baker S."/>
            <person name="Barry K."/>
            <person name="Bills G."/>
            <person name="Bluhm B."/>
            <person name="Cannon C."/>
            <person name="Castanera R."/>
            <person name="Culley D."/>
            <person name="Daum C."/>
            <person name="Ezra D."/>
            <person name="Gonzalez J."/>
            <person name="Henrissat B."/>
            <person name="Kuo A."/>
            <person name="Liang C."/>
            <person name="Lipzen A."/>
            <person name="Lutzoni F."/>
            <person name="Magnuson J."/>
            <person name="Mondo S."/>
            <person name="Nolan M."/>
            <person name="Ohm R."/>
            <person name="Pangilinan J."/>
            <person name="Park H.-J."/>
            <person name="Ramirez L."/>
            <person name="Alfaro M."/>
            <person name="Sun H."/>
            <person name="Tritt A."/>
            <person name="Yoshinaga Y."/>
            <person name="Zwiers L.-H."/>
            <person name="Turgeon B."/>
            <person name="Goodwin S."/>
            <person name="Spatafora J."/>
            <person name="Crous P."/>
            <person name="Grigoriev I."/>
        </authorList>
    </citation>
    <scope>NUCLEOTIDE SEQUENCE</scope>
    <source>
        <strain evidence="15">CBS 101060</strain>
    </source>
</reference>
<dbReference type="Proteomes" id="UP000799429">
    <property type="component" value="Unassembled WGS sequence"/>
</dbReference>